<feature type="compositionally biased region" description="Basic and acidic residues" evidence="1">
    <location>
        <begin position="194"/>
        <end position="208"/>
    </location>
</feature>
<gene>
    <name evidence="2" type="primary">CCDC137</name>
</gene>
<dbReference type="GeneID" id="100091060"/>
<feature type="compositionally biased region" description="Basic and acidic residues" evidence="1">
    <location>
        <begin position="57"/>
        <end position="66"/>
    </location>
</feature>
<dbReference type="GeneTree" id="ENSGT00390000004169"/>
<keyword evidence="3" id="KW-1185">Reference proteome</keyword>
<dbReference type="InParanoid" id="A0A6I8P9A5"/>
<evidence type="ECO:0000313" key="3">
    <source>
        <dbReference type="Proteomes" id="UP000002279"/>
    </source>
</evidence>
<reference evidence="2" key="1">
    <citation type="submission" date="2025-08" db="UniProtKB">
        <authorList>
            <consortium name="Ensembl"/>
        </authorList>
    </citation>
    <scope>IDENTIFICATION</scope>
    <source>
        <strain evidence="2">Glennie</strain>
    </source>
</reference>
<dbReference type="AlphaFoldDB" id="A0A6I8P9A5"/>
<reference evidence="2" key="2">
    <citation type="submission" date="2025-09" db="UniProtKB">
        <authorList>
            <consortium name="Ensembl"/>
        </authorList>
    </citation>
    <scope>IDENTIFICATION</scope>
    <source>
        <strain evidence="2">Glennie</strain>
    </source>
</reference>
<name>A0A6I8P9A5_ORNAN</name>
<protein>
    <submittedName>
        <fullName evidence="2">Coiled-coil domain containing 137</fullName>
    </submittedName>
</protein>
<organism evidence="2 3">
    <name type="scientific">Ornithorhynchus anatinus</name>
    <name type="common">Duckbill platypus</name>
    <dbReference type="NCBI Taxonomy" id="9258"/>
    <lineage>
        <taxon>Eukaryota</taxon>
        <taxon>Metazoa</taxon>
        <taxon>Chordata</taxon>
        <taxon>Craniata</taxon>
        <taxon>Vertebrata</taxon>
        <taxon>Euteleostomi</taxon>
        <taxon>Mammalia</taxon>
        <taxon>Monotremata</taxon>
        <taxon>Ornithorhynchidae</taxon>
        <taxon>Ornithorhynchus</taxon>
    </lineage>
</organism>
<feature type="region of interest" description="Disordered" evidence="1">
    <location>
        <begin position="280"/>
        <end position="301"/>
    </location>
</feature>
<proteinExistence type="predicted"/>
<dbReference type="FunCoup" id="A0A6I8P9A5">
    <property type="interactions" value="2321"/>
</dbReference>
<feature type="compositionally biased region" description="Basic and acidic residues" evidence="1">
    <location>
        <begin position="82"/>
        <end position="95"/>
    </location>
</feature>
<sequence length="301" mass="34563">MTRSKSPSRGVAEPELELGPELHPLGRAAASRCAPGGIAWPPHPPGPGSSRGGSRSSRGEEEEKKKVNSRPRNPDDQGIPFRLREIMKSREEMKKPSSKKKRKAAREALRHKLEVEERGPAPAIPVPKFKQRKGESERQYISRMERETERVFFLTKNQLDRQPETEDPEAGAEKDKSQRKKEFQRRRLEKARRRKEEKAEVQLEKELFQDPVKFGEVATQPPELTAKPRKSIGRDKPGQKQLLLKTLLAPGSRPQPPPVSLARQRIVEEERARVVQAYRQLKKLRQGQRPEPPRGRRKEPR</sequence>
<evidence type="ECO:0000313" key="2">
    <source>
        <dbReference type="Ensembl" id="ENSOANP00000050872.1"/>
    </source>
</evidence>
<dbReference type="Ensembl" id="ENSOANT00000072657.1">
    <property type="protein sequence ID" value="ENSOANP00000050872.1"/>
    <property type="gene ID" value="ENSOANG00000029084.2"/>
</dbReference>
<feature type="compositionally biased region" description="Basic and acidic residues" evidence="1">
    <location>
        <begin position="132"/>
        <end position="150"/>
    </location>
</feature>
<dbReference type="CTD" id="339230"/>
<feature type="region of interest" description="Disordered" evidence="1">
    <location>
        <begin position="1"/>
        <end position="241"/>
    </location>
</feature>
<dbReference type="InterPro" id="IPR026680">
    <property type="entry name" value="CCDC137"/>
</dbReference>
<dbReference type="OrthoDB" id="5876637at2759"/>
<dbReference type="GO" id="GO:0005634">
    <property type="term" value="C:nucleus"/>
    <property type="evidence" value="ECO:0000318"/>
    <property type="project" value="GO_Central"/>
</dbReference>
<dbReference type="PANTHER" id="PTHR21838">
    <property type="entry name" value="COILED-COIL DOMAIN-CONTAINING PROTEIN 137"/>
    <property type="match status" value="1"/>
</dbReference>
<evidence type="ECO:0000256" key="1">
    <source>
        <dbReference type="SAM" id="MobiDB-lite"/>
    </source>
</evidence>
<dbReference type="Bgee" id="ENSOANG00000029084">
    <property type="expression patterns" value="Expressed in fibroblast and 8 other cell types or tissues"/>
</dbReference>
<feature type="compositionally biased region" description="Basic residues" evidence="1">
    <location>
        <begin position="177"/>
        <end position="193"/>
    </location>
</feature>
<dbReference type="Proteomes" id="UP000002279">
    <property type="component" value="Unplaced"/>
</dbReference>
<feature type="compositionally biased region" description="Basic and acidic residues" evidence="1">
    <location>
        <begin position="105"/>
        <end position="119"/>
    </location>
</feature>
<feature type="compositionally biased region" description="Low complexity" evidence="1">
    <location>
        <begin position="17"/>
        <end position="26"/>
    </location>
</feature>
<dbReference type="RefSeq" id="XP_028912771.1">
    <property type="nucleotide sequence ID" value="XM_029056938.2"/>
</dbReference>
<dbReference type="PANTHER" id="PTHR21838:SF2">
    <property type="entry name" value="COILED-COIL DOMAIN-CONTAINING PROTEIN 137"/>
    <property type="match status" value="1"/>
</dbReference>
<dbReference type="KEGG" id="oaa:100091060"/>
<accession>A0A6I8P9A5</accession>